<accession>A0A4Z2FI69</accession>
<organism evidence="2 3">
    <name type="scientific">Liparis tanakae</name>
    <name type="common">Tanaka's snailfish</name>
    <dbReference type="NCBI Taxonomy" id="230148"/>
    <lineage>
        <taxon>Eukaryota</taxon>
        <taxon>Metazoa</taxon>
        <taxon>Chordata</taxon>
        <taxon>Craniata</taxon>
        <taxon>Vertebrata</taxon>
        <taxon>Euteleostomi</taxon>
        <taxon>Actinopterygii</taxon>
        <taxon>Neopterygii</taxon>
        <taxon>Teleostei</taxon>
        <taxon>Neoteleostei</taxon>
        <taxon>Acanthomorphata</taxon>
        <taxon>Eupercaria</taxon>
        <taxon>Perciformes</taxon>
        <taxon>Cottioidei</taxon>
        <taxon>Cottales</taxon>
        <taxon>Liparidae</taxon>
        <taxon>Liparis</taxon>
    </lineage>
</organism>
<sequence length="105" mass="11509">MHSVLTPSAQPCSCAQSVSPVNIEHTISKSSSEEAGFDLCLADNEVGAVSDEFGTADRFYRIAQRHPDARRPPPPSSSPSWRRSGTRLWERTTHTNHPGRLALPV</sequence>
<dbReference type="AlphaFoldDB" id="A0A4Z2FI69"/>
<proteinExistence type="predicted"/>
<reference evidence="2 3" key="1">
    <citation type="submission" date="2019-03" db="EMBL/GenBank/DDBJ databases">
        <title>First draft genome of Liparis tanakae, snailfish: a comprehensive survey of snailfish specific genes.</title>
        <authorList>
            <person name="Kim W."/>
            <person name="Song I."/>
            <person name="Jeong J.-H."/>
            <person name="Kim D."/>
            <person name="Kim S."/>
            <person name="Ryu S."/>
            <person name="Song J.Y."/>
            <person name="Lee S.K."/>
        </authorList>
    </citation>
    <scope>NUCLEOTIDE SEQUENCE [LARGE SCALE GENOMIC DNA]</scope>
    <source>
        <tissue evidence="2">Muscle</tissue>
    </source>
</reference>
<evidence type="ECO:0000313" key="2">
    <source>
        <dbReference type="EMBL" id="TNN40635.1"/>
    </source>
</evidence>
<keyword evidence="3" id="KW-1185">Reference proteome</keyword>
<dbReference type="EMBL" id="SRLO01001172">
    <property type="protein sequence ID" value="TNN40635.1"/>
    <property type="molecule type" value="Genomic_DNA"/>
</dbReference>
<name>A0A4Z2FI69_9TELE</name>
<feature type="region of interest" description="Disordered" evidence="1">
    <location>
        <begin position="64"/>
        <end position="105"/>
    </location>
</feature>
<evidence type="ECO:0000256" key="1">
    <source>
        <dbReference type="SAM" id="MobiDB-lite"/>
    </source>
</evidence>
<dbReference type="Proteomes" id="UP000314294">
    <property type="component" value="Unassembled WGS sequence"/>
</dbReference>
<evidence type="ECO:0000313" key="3">
    <source>
        <dbReference type="Proteomes" id="UP000314294"/>
    </source>
</evidence>
<protein>
    <submittedName>
        <fullName evidence="2">Uncharacterized protein</fullName>
    </submittedName>
</protein>
<comment type="caution">
    <text evidence="2">The sequence shown here is derived from an EMBL/GenBank/DDBJ whole genome shotgun (WGS) entry which is preliminary data.</text>
</comment>
<gene>
    <name evidence="2" type="ORF">EYF80_049198</name>
</gene>